<evidence type="ECO:0000313" key="6">
    <source>
        <dbReference type="Proteomes" id="UP001207930"/>
    </source>
</evidence>
<dbReference type="PROSITE" id="PS50005">
    <property type="entry name" value="TPR"/>
    <property type="match status" value="1"/>
</dbReference>
<feature type="repeat" description="TPR" evidence="1">
    <location>
        <begin position="579"/>
        <end position="612"/>
    </location>
</feature>
<name>A0ABT3FTU0_9BACT</name>
<dbReference type="InterPro" id="IPR002035">
    <property type="entry name" value="VWF_A"/>
</dbReference>
<keyword evidence="1" id="KW-0802">TPR repeat</keyword>
<dbReference type="InterPro" id="IPR036465">
    <property type="entry name" value="vWFA_dom_sf"/>
</dbReference>
<keyword evidence="3" id="KW-0812">Transmembrane</keyword>
<dbReference type="Pfam" id="PF13519">
    <property type="entry name" value="VWA_2"/>
    <property type="match status" value="1"/>
</dbReference>
<feature type="transmembrane region" description="Helical" evidence="3">
    <location>
        <begin position="117"/>
        <end position="135"/>
    </location>
</feature>
<reference evidence="5 6" key="1">
    <citation type="submission" date="2022-10" db="EMBL/GenBank/DDBJ databases">
        <title>Luteolibacter flavescens strain MCCC 1K03193, whole genome shotgun sequencing project.</title>
        <authorList>
            <person name="Zhao G."/>
            <person name="Shen L."/>
        </authorList>
    </citation>
    <scope>NUCLEOTIDE SEQUENCE [LARGE SCALE GENOMIC DNA]</scope>
    <source>
        <strain evidence="5 6">MCCC 1K03193</strain>
    </source>
</reference>
<feature type="region of interest" description="Disordered" evidence="2">
    <location>
        <begin position="652"/>
        <end position="695"/>
    </location>
</feature>
<keyword evidence="3" id="KW-1133">Transmembrane helix</keyword>
<dbReference type="SUPFAM" id="SSF48452">
    <property type="entry name" value="TPR-like"/>
    <property type="match status" value="1"/>
</dbReference>
<feature type="region of interest" description="Disordered" evidence="2">
    <location>
        <begin position="416"/>
        <end position="489"/>
    </location>
</feature>
<evidence type="ECO:0000259" key="4">
    <source>
        <dbReference type="PROSITE" id="PS50234"/>
    </source>
</evidence>
<dbReference type="Proteomes" id="UP001207930">
    <property type="component" value="Unassembled WGS sequence"/>
</dbReference>
<dbReference type="Gene3D" id="1.25.40.10">
    <property type="entry name" value="Tetratricopeptide repeat domain"/>
    <property type="match status" value="1"/>
</dbReference>
<dbReference type="Pfam" id="PF12034">
    <property type="entry name" value="YfbK_C"/>
    <property type="match status" value="1"/>
</dbReference>
<dbReference type="PROSITE" id="PS50234">
    <property type="entry name" value="VWFA"/>
    <property type="match status" value="1"/>
</dbReference>
<sequence>MDKPLNPVGDAALEARITAWVLGEASPFEAAELEEICARDAGARLFEQRLRVLHAFITEDRKAGPDDEWKLPAEKRVKIEELLEKPVDLTDEDSDGEEDAIRTARKRASIRRTGRQALLAIAACTVVSFGGWTLMNSVGKSSTEAFAMQSSAEVMERGPSREDRLQALEELRKAVVAQQDKVDDKRKFLAHFNRDERIAFFPDGNGRSLDEMGRIEAHDATDALKSKVANQSVADAKTDFESSQQVLLELKRKLVTEEMAMQLSEGEFAQAAPAAEVVPSSAPLIAARESKALRITAEDDSLASLSDESTARSKSRPSGPPVKKPASSYLHLSQSSPYTSKPALQAQGRSNMPRSETASPAPANAALPDTAKELADNDAFAGKSELRDGTQPEIASRFRKEAPAAAMDGFAPADRPAELGIAGGSVDPYADAASPEQPAERSSLLADSQASGLKSDLSFFGTRRDSTDKPAAPNGEVNGIATAGNRSGAGAINRNNIDAILEGGEIAGAFDSKRSVNQANGYRYSPGNEVAQTGDFTDLSVMGELAKNAKDQTQDGFVDDPIRNNPALIEEHEQNPDDIRRNLYIAEGHYHLGRFDDANKSYEEVLRIDPYNKAARRGIETVAKAREDYYRAAYDQTRATLLAEVDRAWELPVPPSTEEAAEKSGEAPKPEEKAEVSQQEKKDAPAVELKAETQTSAEPFSTFSLHVSDASFKMAKAALERGDVPAPDGIRPEEFYNGFDYGDPAPANGEPVVCAVEQSAHPALPQRNLMRIGVKTGSQGRGGSTPLNLTLLLDSSGSMEREDRNAGLANAVRELSGLLKEGDTVSVIGFARQPRLLVDRLPGNRAQELNGIFAQTPSEGGTNLEEGLKLGEELAMRQFNPAAQNRIVLFTDGAANLGDAKPETLQAKVEQMRQNGIAFDAAGFGADGLNDKLLERLTRNGNGRYYIVDSAEEADASFAKQLAGAFRPAAENVKVQVRFNPARVAKYKLIGFEEHRLEKEDFRNDAVDAAEMAAEEAGNALYQIETLPRGEGEVGEVSVRFRDVASGQMVERTWTIPYDAQAPAFDQASPSIQLAGLSALAAEKLRRAPLADAVDFQQLAPVMAKVKARYAGSKPVADLESMIGHLK</sequence>
<feature type="region of interest" description="Disordered" evidence="2">
    <location>
        <begin position="300"/>
        <end position="364"/>
    </location>
</feature>
<evidence type="ECO:0000313" key="5">
    <source>
        <dbReference type="EMBL" id="MCW1886952.1"/>
    </source>
</evidence>
<dbReference type="SUPFAM" id="SSF53300">
    <property type="entry name" value="vWA-like"/>
    <property type="match status" value="1"/>
</dbReference>
<feature type="compositionally biased region" description="Basic and acidic residues" evidence="2">
    <location>
        <begin position="660"/>
        <end position="691"/>
    </location>
</feature>
<evidence type="ECO:0000256" key="3">
    <source>
        <dbReference type="SAM" id="Phobius"/>
    </source>
</evidence>
<dbReference type="EMBL" id="JAPDDS010000013">
    <property type="protein sequence ID" value="MCW1886952.1"/>
    <property type="molecule type" value="Genomic_DNA"/>
</dbReference>
<comment type="caution">
    <text evidence="5">The sequence shown here is derived from an EMBL/GenBank/DDBJ whole genome shotgun (WGS) entry which is preliminary data.</text>
</comment>
<evidence type="ECO:0000256" key="2">
    <source>
        <dbReference type="SAM" id="MobiDB-lite"/>
    </source>
</evidence>
<dbReference type="RefSeq" id="WP_264502907.1">
    <property type="nucleotide sequence ID" value="NZ_JAPDDS010000013.1"/>
</dbReference>
<dbReference type="InterPro" id="IPR011990">
    <property type="entry name" value="TPR-like_helical_dom_sf"/>
</dbReference>
<dbReference type="InterPro" id="IPR022156">
    <property type="entry name" value="Uncharacterised_YfbK_N"/>
</dbReference>
<dbReference type="InterPro" id="IPR021908">
    <property type="entry name" value="YfbK_C"/>
</dbReference>
<feature type="compositionally biased region" description="Polar residues" evidence="2">
    <location>
        <begin position="330"/>
        <end position="339"/>
    </location>
</feature>
<evidence type="ECO:0000256" key="1">
    <source>
        <dbReference type="PROSITE-ProRule" id="PRU00339"/>
    </source>
</evidence>
<dbReference type="InterPro" id="IPR019734">
    <property type="entry name" value="TPR_rpt"/>
</dbReference>
<keyword evidence="6" id="KW-1185">Reference proteome</keyword>
<proteinExistence type="predicted"/>
<dbReference type="Gene3D" id="3.40.50.410">
    <property type="entry name" value="von Willebrand factor, type A domain"/>
    <property type="match status" value="1"/>
</dbReference>
<feature type="domain" description="VWFA" evidence="4">
    <location>
        <begin position="788"/>
        <end position="962"/>
    </location>
</feature>
<keyword evidence="3" id="KW-0472">Membrane</keyword>
<organism evidence="5 6">
    <name type="scientific">Luteolibacter flavescens</name>
    <dbReference type="NCBI Taxonomy" id="1859460"/>
    <lineage>
        <taxon>Bacteria</taxon>
        <taxon>Pseudomonadati</taxon>
        <taxon>Verrucomicrobiota</taxon>
        <taxon>Verrucomicrobiia</taxon>
        <taxon>Verrucomicrobiales</taxon>
        <taxon>Verrucomicrobiaceae</taxon>
        <taxon>Luteolibacter</taxon>
    </lineage>
</organism>
<feature type="compositionally biased region" description="Polar residues" evidence="2">
    <location>
        <begin position="347"/>
        <end position="358"/>
    </location>
</feature>
<gene>
    <name evidence="5" type="ORF">OKA04_19590</name>
</gene>
<dbReference type="Pfam" id="PF12450">
    <property type="entry name" value="vWF_A"/>
    <property type="match status" value="1"/>
</dbReference>
<dbReference type="SMART" id="SM00327">
    <property type="entry name" value="VWA"/>
    <property type="match status" value="1"/>
</dbReference>
<protein>
    <submittedName>
        <fullName evidence="5">von Willebrand factor type A domain-containing protein</fullName>
    </submittedName>
</protein>
<accession>A0ABT3FTU0</accession>